<feature type="domain" description="Metallo-beta-lactamase" evidence="7">
    <location>
        <begin position="311"/>
        <end position="503"/>
    </location>
</feature>
<dbReference type="InterPro" id="IPR036866">
    <property type="entry name" value="RibonucZ/Hydroxyglut_hydro"/>
</dbReference>
<feature type="transmembrane region" description="Helical" evidence="6">
    <location>
        <begin position="96"/>
        <end position="118"/>
    </location>
</feature>
<evidence type="ECO:0000256" key="6">
    <source>
        <dbReference type="SAM" id="Phobius"/>
    </source>
</evidence>
<keyword evidence="3 6" id="KW-0812">Transmembrane</keyword>
<evidence type="ECO:0000256" key="5">
    <source>
        <dbReference type="ARBA" id="ARBA00023136"/>
    </source>
</evidence>
<evidence type="ECO:0000256" key="1">
    <source>
        <dbReference type="ARBA" id="ARBA00004651"/>
    </source>
</evidence>
<comment type="subcellular location">
    <subcellularLocation>
        <location evidence="1">Cell membrane</location>
        <topology evidence="1">Multi-pass membrane protein</topology>
    </subcellularLocation>
</comment>
<evidence type="ECO:0000313" key="9">
    <source>
        <dbReference type="EMBL" id="MBL3679503.1"/>
    </source>
</evidence>
<feature type="transmembrane region" description="Helical" evidence="6">
    <location>
        <begin position="159"/>
        <end position="186"/>
    </location>
</feature>
<name>A0ABS1SJN5_9MICO</name>
<dbReference type="Proteomes" id="UP001645859">
    <property type="component" value="Unassembled WGS sequence"/>
</dbReference>
<dbReference type="InterPro" id="IPR035681">
    <property type="entry name" value="ComA-like_MBL"/>
</dbReference>
<reference evidence="9 10" key="1">
    <citation type="submission" date="2018-09" db="EMBL/GenBank/DDBJ databases">
        <title>Comparative genomics of Leucobacter spp.</title>
        <authorList>
            <person name="Reis A.C."/>
            <person name="Kolvenbach B.A."/>
            <person name="Corvini P.F.X."/>
            <person name="Nunes O.C."/>
        </authorList>
    </citation>
    <scope>NUCLEOTIDE SEQUENCE [LARGE SCALE GENOMIC DNA]</scope>
    <source>
        <strain evidence="9 10">TAN 31504</strain>
    </source>
</reference>
<sequence length="574" mass="58385">MSSPTRSVSGANCALVTSAVGWALAWAGAGRRVRILGQGAALAGFVFVVGPDPSVQRAAVMAAVVLLSGYGGKRAVALPALGSAIVVLLLRDPWQALHPGFALSVAATAGILLAVPTIRRVLVTRFRLPAWLALPVAVAIAAQLACGPLLLLLQPGLPIVGVLANVLAAPAAPFGTGTGLLALVLLPLLPQLGLLLVALASWSARWLEATAAVTAALPGARLPWPDGWAGALLLAGAELALALAWWVGTGRADRSGGREPWGGTRRVTPRAARWGWGLAATGLGALLGPTLVSPLAVRAATPGDWSVVACDVGQGDALLLRDPAEPKTVFLVDTGDDADALTECLDRFGVDRLAALIISHDHQDHFGAIDAVLGRVDRAIVAPAHRESEDARPLLLALAAADVPVDIGVAEPVSRGATPADAAAGTAAPAEPGSAVTWRVLGPPSGVVPANANASSLVLHVELGELSVLLLGDTGATEHAELMRRQPMLRADVVKVAHHGSRDQAPELAARVGAELGLVSVGAENRYGHPARETLAELAAAGTATARTDRLGHIAVSGSSGALRVWGSRAEAGD</sequence>
<dbReference type="Gene3D" id="3.60.15.10">
    <property type="entry name" value="Ribonuclease Z/Hydroxyacylglutathione hydrolase-like"/>
    <property type="match status" value="1"/>
</dbReference>
<evidence type="ECO:0000256" key="3">
    <source>
        <dbReference type="ARBA" id="ARBA00022692"/>
    </source>
</evidence>
<evidence type="ECO:0000259" key="8">
    <source>
        <dbReference type="Pfam" id="PF03772"/>
    </source>
</evidence>
<protein>
    <submittedName>
        <fullName evidence="9">ComEC/Rec2 family competence protein</fullName>
    </submittedName>
</protein>
<dbReference type="InterPro" id="IPR004477">
    <property type="entry name" value="ComEC_N"/>
</dbReference>
<accession>A0ABS1SJN5</accession>
<evidence type="ECO:0000313" key="10">
    <source>
        <dbReference type="Proteomes" id="UP001645859"/>
    </source>
</evidence>
<dbReference type="InterPro" id="IPR001279">
    <property type="entry name" value="Metallo-B-lactamas"/>
</dbReference>
<dbReference type="Pfam" id="PF00753">
    <property type="entry name" value="Lactamase_B"/>
    <property type="match status" value="1"/>
</dbReference>
<keyword evidence="10" id="KW-1185">Reference proteome</keyword>
<dbReference type="RefSeq" id="WP_202344872.1">
    <property type="nucleotide sequence ID" value="NZ_BAAAPI010000006.1"/>
</dbReference>
<keyword evidence="2" id="KW-1003">Cell membrane</keyword>
<organism evidence="9 10">
    <name type="scientific">Leucobacter chromiireducens subsp. solipictus</name>
    <dbReference type="NCBI Taxonomy" id="398235"/>
    <lineage>
        <taxon>Bacteria</taxon>
        <taxon>Bacillati</taxon>
        <taxon>Actinomycetota</taxon>
        <taxon>Actinomycetes</taxon>
        <taxon>Micrococcales</taxon>
        <taxon>Microbacteriaceae</taxon>
        <taxon>Leucobacter</taxon>
    </lineage>
</organism>
<keyword evidence="5 6" id="KW-0472">Membrane</keyword>
<gene>
    <name evidence="9" type="ORF">D3230_09415</name>
</gene>
<dbReference type="CDD" id="cd07731">
    <property type="entry name" value="ComA-like_MBL-fold"/>
    <property type="match status" value="1"/>
</dbReference>
<feature type="transmembrane region" description="Helical" evidence="6">
    <location>
        <begin position="63"/>
        <end position="90"/>
    </location>
</feature>
<feature type="domain" description="ComEC/Rec2-related protein" evidence="8">
    <location>
        <begin position="7"/>
        <end position="247"/>
    </location>
</feature>
<evidence type="ECO:0000256" key="4">
    <source>
        <dbReference type="ARBA" id="ARBA00022989"/>
    </source>
</evidence>
<keyword evidence="4 6" id="KW-1133">Transmembrane helix</keyword>
<feature type="transmembrane region" description="Helical" evidence="6">
    <location>
        <begin position="35"/>
        <end position="51"/>
    </location>
</feature>
<evidence type="ECO:0000256" key="2">
    <source>
        <dbReference type="ARBA" id="ARBA00022475"/>
    </source>
</evidence>
<feature type="transmembrane region" description="Helical" evidence="6">
    <location>
        <begin position="130"/>
        <end position="153"/>
    </location>
</feature>
<feature type="transmembrane region" description="Helical" evidence="6">
    <location>
        <begin position="228"/>
        <end position="248"/>
    </location>
</feature>
<dbReference type="SUPFAM" id="SSF56281">
    <property type="entry name" value="Metallo-hydrolase/oxidoreductase"/>
    <property type="match status" value="1"/>
</dbReference>
<dbReference type="EMBL" id="QYAC01000004">
    <property type="protein sequence ID" value="MBL3679503.1"/>
    <property type="molecule type" value="Genomic_DNA"/>
</dbReference>
<dbReference type="NCBIfam" id="TIGR00360">
    <property type="entry name" value="ComEC_N-term"/>
    <property type="match status" value="1"/>
</dbReference>
<dbReference type="PANTHER" id="PTHR30619">
    <property type="entry name" value="DNA INTERNALIZATION/COMPETENCE PROTEIN COMEC/REC2"/>
    <property type="match status" value="1"/>
</dbReference>
<evidence type="ECO:0000259" key="7">
    <source>
        <dbReference type="Pfam" id="PF00753"/>
    </source>
</evidence>
<dbReference type="Pfam" id="PF03772">
    <property type="entry name" value="Competence"/>
    <property type="match status" value="1"/>
</dbReference>
<dbReference type="PANTHER" id="PTHR30619:SF1">
    <property type="entry name" value="RECOMBINATION PROTEIN 2"/>
    <property type="match status" value="1"/>
</dbReference>
<feature type="transmembrane region" description="Helical" evidence="6">
    <location>
        <begin position="12"/>
        <end position="29"/>
    </location>
</feature>
<dbReference type="InterPro" id="IPR052159">
    <property type="entry name" value="Competence_DNA_uptake"/>
</dbReference>
<proteinExistence type="predicted"/>
<comment type="caution">
    <text evidence="9">The sequence shown here is derived from an EMBL/GenBank/DDBJ whole genome shotgun (WGS) entry which is preliminary data.</text>
</comment>